<dbReference type="Proteomes" id="UP000837857">
    <property type="component" value="Chromosome 20"/>
</dbReference>
<feature type="compositionally biased region" description="Basic and acidic residues" evidence="1">
    <location>
        <begin position="8"/>
        <end position="20"/>
    </location>
</feature>
<feature type="region of interest" description="Disordered" evidence="1">
    <location>
        <begin position="1"/>
        <end position="115"/>
    </location>
</feature>
<evidence type="ECO:0000256" key="1">
    <source>
        <dbReference type="SAM" id="MobiDB-lite"/>
    </source>
</evidence>
<gene>
    <name evidence="2" type="ORF">IPOD504_LOCUS7897</name>
</gene>
<sequence length="115" mass="12804">MFKPGKSVLDRDTTPKEVGGKKKLARRRGDIAGLIKRQLKRKTGGKTAAGERTRRGDHLIKPKRQRIDQSRDFTTGNHSTDKVIRGGRGAAHRRRFNFAPPRGDRVSSNLFDGAG</sequence>
<evidence type="ECO:0000313" key="2">
    <source>
        <dbReference type="EMBL" id="CAH2051695.1"/>
    </source>
</evidence>
<organism evidence="2 3">
    <name type="scientific">Iphiclides podalirius</name>
    <name type="common">scarce swallowtail</name>
    <dbReference type="NCBI Taxonomy" id="110791"/>
    <lineage>
        <taxon>Eukaryota</taxon>
        <taxon>Metazoa</taxon>
        <taxon>Ecdysozoa</taxon>
        <taxon>Arthropoda</taxon>
        <taxon>Hexapoda</taxon>
        <taxon>Insecta</taxon>
        <taxon>Pterygota</taxon>
        <taxon>Neoptera</taxon>
        <taxon>Endopterygota</taxon>
        <taxon>Lepidoptera</taxon>
        <taxon>Glossata</taxon>
        <taxon>Ditrysia</taxon>
        <taxon>Papilionoidea</taxon>
        <taxon>Papilionidae</taxon>
        <taxon>Papilioninae</taxon>
        <taxon>Iphiclides</taxon>
    </lineage>
</organism>
<feature type="non-terminal residue" evidence="2">
    <location>
        <position position="115"/>
    </location>
</feature>
<keyword evidence="3" id="KW-1185">Reference proteome</keyword>
<reference evidence="2" key="1">
    <citation type="submission" date="2022-03" db="EMBL/GenBank/DDBJ databases">
        <authorList>
            <person name="Martin H S."/>
        </authorList>
    </citation>
    <scope>NUCLEOTIDE SEQUENCE</scope>
</reference>
<evidence type="ECO:0000313" key="3">
    <source>
        <dbReference type="Proteomes" id="UP000837857"/>
    </source>
</evidence>
<feature type="compositionally biased region" description="Polar residues" evidence="1">
    <location>
        <begin position="106"/>
        <end position="115"/>
    </location>
</feature>
<feature type="compositionally biased region" description="Basic and acidic residues" evidence="1">
    <location>
        <begin position="49"/>
        <end position="71"/>
    </location>
</feature>
<proteinExistence type="predicted"/>
<protein>
    <submittedName>
        <fullName evidence="2">Uncharacterized protein</fullName>
    </submittedName>
</protein>
<accession>A0ABN8I9S6</accession>
<dbReference type="EMBL" id="OW152832">
    <property type="protein sequence ID" value="CAH2051695.1"/>
    <property type="molecule type" value="Genomic_DNA"/>
</dbReference>
<name>A0ABN8I9S6_9NEOP</name>